<dbReference type="PANTHER" id="PTHR42195">
    <property type="entry name" value="UCP015877 FAMILY PROTEIN"/>
    <property type="match status" value="1"/>
</dbReference>
<protein>
    <submittedName>
        <fullName evidence="1">HVO_0476 family zinc finger protein</fullName>
    </submittedName>
</protein>
<evidence type="ECO:0000313" key="2">
    <source>
        <dbReference type="Proteomes" id="UP001596328"/>
    </source>
</evidence>
<dbReference type="PIRSF" id="PIRSF015877">
    <property type="entry name" value="UCP015877"/>
    <property type="match status" value="1"/>
</dbReference>
<organism evidence="1 2">
    <name type="scientific">Halobium palmae</name>
    <dbReference type="NCBI Taxonomy" id="1776492"/>
    <lineage>
        <taxon>Archaea</taxon>
        <taxon>Methanobacteriati</taxon>
        <taxon>Methanobacteriota</taxon>
        <taxon>Stenosarchaea group</taxon>
        <taxon>Halobacteria</taxon>
        <taxon>Halobacteriales</taxon>
        <taxon>Haloferacaceae</taxon>
        <taxon>Halobium</taxon>
    </lineage>
</organism>
<dbReference type="InterPro" id="IPR012041">
    <property type="entry name" value="Znf_CPxCG-like"/>
</dbReference>
<dbReference type="Proteomes" id="UP001596328">
    <property type="component" value="Unassembled WGS sequence"/>
</dbReference>
<gene>
    <name evidence="1" type="ORF">ACFQE1_15260</name>
</gene>
<name>A0ABD5S2F7_9EURY</name>
<dbReference type="AlphaFoldDB" id="A0ABD5S2F7"/>
<sequence>MSEHTGRVALACPSCSPDAATPHEILKEGGLSTVRCADCGHVHKEELTEPETVDLDVVVSQDGESLTATVEADAEESIAVDEEFIVDTPEAIMQVRVTSIEIGPEMRAERASASEVETVWTRAVDNVTVNATLHTEGGDDDGSRSERLQVPGDFEFVVGETVDLAGEEFEVRGIVVREDGPEYRHGKLDHDGDMAFAKDVKRVYGRDESSQAWSPW</sequence>
<dbReference type="EMBL" id="JBHSWU010000658">
    <property type="protein sequence ID" value="MFC6725701.1"/>
    <property type="molecule type" value="Genomic_DNA"/>
</dbReference>
<proteinExistence type="predicted"/>
<accession>A0ABD5S2F7</accession>
<keyword evidence="2" id="KW-1185">Reference proteome</keyword>
<dbReference type="PANTHER" id="PTHR42195:SF1">
    <property type="entry name" value="ZINC FINGER PROTEIN"/>
    <property type="match status" value="1"/>
</dbReference>
<dbReference type="Pfam" id="PF19769">
    <property type="entry name" value="CPxCG_zf"/>
    <property type="match status" value="1"/>
</dbReference>
<evidence type="ECO:0000313" key="1">
    <source>
        <dbReference type="EMBL" id="MFC6725701.1"/>
    </source>
</evidence>
<comment type="caution">
    <text evidence="1">The sequence shown here is derived from an EMBL/GenBank/DDBJ whole genome shotgun (WGS) entry which is preliminary data.</text>
</comment>
<reference evidence="1 2" key="1">
    <citation type="journal article" date="2019" name="Int. J. Syst. Evol. Microbiol.">
        <title>The Global Catalogue of Microorganisms (GCM) 10K type strain sequencing project: providing services to taxonomists for standard genome sequencing and annotation.</title>
        <authorList>
            <consortium name="The Broad Institute Genomics Platform"/>
            <consortium name="The Broad Institute Genome Sequencing Center for Infectious Disease"/>
            <person name="Wu L."/>
            <person name="Ma J."/>
        </authorList>
    </citation>
    <scope>NUCLEOTIDE SEQUENCE [LARGE SCALE GENOMIC DNA]</scope>
    <source>
        <strain evidence="1 2">NBRC 111368</strain>
    </source>
</reference>